<feature type="non-terminal residue" evidence="1">
    <location>
        <position position="1"/>
    </location>
</feature>
<reference evidence="1" key="1">
    <citation type="submission" date="2018-05" db="EMBL/GenBank/DDBJ databases">
        <authorList>
            <person name="Lanie J.A."/>
            <person name="Ng W.-L."/>
            <person name="Kazmierczak K.M."/>
            <person name="Andrzejewski T.M."/>
            <person name="Davidsen T.M."/>
            <person name="Wayne K.J."/>
            <person name="Tettelin H."/>
            <person name="Glass J.I."/>
            <person name="Rusch D."/>
            <person name="Podicherti R."/>
            <person name="Tsui H.-C.T."/>
            <person name="Winkler M.E."/>
        </authorList>
    </citation>
    <scope>NUCLEOTIDE SEQUENCE</scope>
</reference>
<name>A0A382UTD6_9ZZZZ</name>
<protein>
    <submittedName>
        <fullName evidence="1">Uncharacterized protein</fullName>
    </submittedName>
</protein>
<organism evidence="1">
    <name type="scientific">marine metagenome</name>
    <dbReference type="NCBI Taxonomy" id="408172"/>
    <lineage>
        <taxon>unclassified sequences</taxon>
        <taxon>metagenomes</taxon>
        <taxon>ecological metagenomes</taxon>
    </lineage>
</organism>
<gene>
    <name evidence="1" type="ORF">METZ01_LOCUS390358</name>
</gene>
<proteinExistence type="predicted"/>
<dbReference type="EMBL" id="UINC01146650">
    <property type="protein sequence ID" value="SVD37504.1"/>
    <property type="molecule type" value="Genomic_DNA"/>
</dbReference>
<evidence type="ECO:0000313" key="1">
    <source>
        <dbReference type="EMBL" id="SVD37504.1"/>
    </source>
</evidence>
<accession>A0A382UTD6</accession>
<dbReference type="AlphaFoldDB" id="A0A382UTD6"/>
<sequence>RLSGPLDQAGTRPHRIRINSRPPSLLSITTGAGCVGAILYRGGKFGVVPLNLNRFLTASAGARKLYRPHIVFVQFARLNSCYIAEINVYGHLAAFWHGS</sequence>